<evidence type="ECO:0000313" key="2">
    <source>
        <dbReference type="Proteomes" id="UP000198211"/>
    </source>
</evidence>
<gene>
    <name evidence="1" type="ORF">PHMEG_0004365</name>
</gene>
<reference evidence="2" key="1">
    <citation type="submission" date="2017-03" db="EMBL/GenBank/DDBJ databases">
        <title>Phytopthora megakarya and P. palmivora, two closely related causual agents of cacao black pod achieved similar genome size and gene model numbers by different mechanisms.</title>
        <authorList>
            <person name="Ali S."/>
            <person name="Shao J."/>
            <person name="Larry D.J."/>
            <person name="Kronmiller B."/>
            <person name="Shen D."/>
            <person name="Strem M.D."/>
            <person name="Melnick R.L."/>
            <person name="Guiltinan M.J."/>
            <person name="Tyler B.M."/>
            <person name="Meinhardt L.W."/>
            <person name="Bailey B.A."/>
        </authorList>
    </citation>
    <scope>NUCLEOTIDE SEQUENCE [LARGE SCALE GENOMIC DNA]</scope>
    <source>
        <strain evidence="2">zdho120</strain>
    </source>
</reference>
<dbReference type="EMBL" id="NBNE01000255">
    <property type="protein sequence ID" value="OWZ21128.1"/>
    <property type="molecule type" value="Genomic_DNA"/>
</dbReference>
<sequence length="107" mass="12227">MQRQIHFRILGPFAFIWNNLFSRKGFVVSKVNTFQPFVPFRGEFTNLPSIQMYQASNWLPRPRLNSLIVGLSIANCWPTATIQVFLPKAPALEQDVTLTYDALLSLA</sequence>
<dbReference type="Proteomes" id="UP000198211">
    <property type="component" value="Unassembled WGS sequence"/>
</dbReference>
<dbReference type="AlphaFoldDB" id="A0A225WVL8"/>
<protein>
    <submittedName>
        <fullName evidence="1">Uncharacterized protein</fullName>
    </submittedName>
</protein>
<comment type="caution">
    <text evidence="1">The sequence shown here is derived from an EMBL/GenBank/DDBJ whole genome shotgun (WGS) entry which is preliminary data.</text>
</comment>
<organism evidence="1 2">
    <name type="scientific">Phytophthora megakarya</name>
    <dbReference type="NCBI Taxonomy" id="4795"/>
    <lineage>
        <taxon>Eukaryota</taxon>
        <taxon>Sar</taxon>
        <taxon>Stramenopiles</taxon>
        <taxon>Oomycota</taxon>
        <taxon>Peronosporomycetes</taxon>
        <taxon>Peronosporales</taxon>
        <taxon>Peronosporaceae</taxon>
        <taxon>Phytophthora</taxon>
    </lineage>
</organism>
<accession>A0A225WVL8</accession>
<proteinExistence type="predicted"/>
<evidence type="ECO:0000313" key="1">
    <source>
        <dbReference type="EMBL" id="OWZ21128.1"/>
    </source>
</evidence>
<name>A0A225WVL8_9STRA</name>
<keyword evidence="2" id="KW-1185">Reference proteome</keyword>